<feature type="transmembrane region" description="Helical" evidence="10">
    <location>
        <begin position="162"/>
        <end position="183"/>
    </location>
</feature>
<dbReference type="AlphaFoldDB" id="A0AAV5A7L8"/>
<feature type="region of interest" description="Disordered" evidence="9">
    <location>
        <begin position="792"/>
        <end position="819"/>
    </location>
</feature>
<evidence type="ECO:0000256" key="7">
    <source>
        <dbReference type="ARBA" id="ARBA00023303"/>
    </source>
</evidence>
<feature type="region of interest" description="Disordered" evidence="9">
    <location>
        <begin position="754"/>
        <end position="773"/>
    </location>
</feature>
<reference evidence="12" key="1">
    <citation type="submission" date="2021-10" db="EMBL/GenBank/DDBJ databases">
        <title>De novo Genome Assembly of Clathrus columnatus (Basidiomycota, Fungi) Using Illumina and Nanopore Sequence Data.</title>
        <authorList>
            <person name="Ogiso-Tanaka E."/>
            <person name="Itagaki H."/>
            <person name="Hosoya T."/>
            <person name="Hosaka K."/>
        </authorList>
    </citation>
    <scope>NUCLEOTIDE SEQUENCE</scope>
    <source>
        <strain evidence="12">MO-923</strain>
    </source>
</reference>
<keyword evidence="7 8" id="KW-0407">Ion channel</keyword>
<dbReference type="Proteomes" id="UP001050691">
    <property type="component" value="Unassembled WGS sequence"/>
</dbReference>
<feature type="transmembrane region" description="Helical" evidence="10">
    <location>
        <begin position="271"/>
        <end position="289"/>
    </location>
</feature>
<evidence type="ECO:0000256" key="1">
    <source>
        <dbReference type="ARBA" id="ARBA00004141"/>
    </source>
</evidence>
<evidence type="ECO:0000256" key="8">
    <source>
        <dbReference type="RuleBase" id="RU003857"/>
    </source>
</evidence>
<feature type="transmembrane region" description="Helical" evidence="10">
    <location>
        <begin position="543"/>
        <end position="562"/>
    </location>
</feature>
<feature type="transmembrane region" description="Helical" evidence="10">
    <location>
        <begin position="229"/>
        <end position="250"/>
    </location>
</feature>
<evidence type="ECO:0000256" key="2">
    <source>
        <dbReference type="ARBA" id="ARBA00022448"/>
    </source>
</evidence>
<feature type="domain" description="Potassium channel" evidence="11">
    <location>
        <begin position="502"/>
        <end position="565"/>
    </location>
</feature>
<dbReference type="EMBL" id="BPWL01000005">
    <property type="protein sequence ID" value="GJJ10621.1"/>
    <property type="molecule type" value="Genomic_DNA"/>
</dbReference>
<keyword evidence="6 10" id="KW-0472">Membrane</keyword>
<evidence type="ECO:0000256" key="6">
    <source>
        <dbReference type="ARBA" id="ARBA00023136"/>
    </source>
</evidence>
<organism evidence="12 13">
    <name type="scientific">Clathrus columnatus</name>
    <dbReference type="NCBI Taxonomy" id="1419009"/>
    <lineage>
        <taxon>Eukaryota</taxon>
        <taxon>Fungi</taxon>
        <taxon>Dikarya</taxon>
        <taxon>Basidiomycota</taxon>
        <taxon>Agaricomycotina</taxon>
        <taxon>Agaricomycetes</taxon>
        <taxon>Phallomycetidae</taxon>
        <taxon>Phallales</taxon>
        <taxon>Clathraceae</taxon>
        <taxon>Clathrus</taxon>
    </lineage>
</organism>
<dbReference type="GO" id="GO:0005886">
    <property type="term" value="C:plasma membrane"/>
    <property type="evidence" value="ECO:0007669"/>
    <property type="project" value="TreeGrafter"/>
</dbReference>
<dbReference type="InterPro" id="IPR013099">
    <property type="entry name" value="K_chnl_dom"/>
</dbReference>
<dbReference type="Gene3D" id="1.10.287.70">
    <property type="match status" value="2"/>
</dbReference>
<gene>
    <name evidence="12" type="ORF">Clacol_004848</name>
</gene>
<evidence type="ECO:0000256" key="9">
    <source>
        <dbReference type="SAM" id="MobiDB-lite"/>
    </source>
</evidence>
<evidence type="ECO:0000256" key="10">
    <source>
        <dbReference type="SAM" id="Phobius"/>
    </source>
</evidence>
<dbReference type="PANTHER" id="PTHR11003:SF291">
    <property type="entry name" value="IP11374P"/>
    <property type="match status" value="1"/>
</dbReference>
<keyword evidence="5 8" id="KW-0406">Ion transport</keyword>
<dbReference type="Pfam" id="PF07885">
    <property type="entry name" value="Ion_trans_2"/>
    <property type="match status" value="2"/>
</dbReference>
<dbReference type="SUPFAM" id="SSF81324">
    <property type="entry name" value="Voltage-gated potassium channels"/>
    <property type="match status" value="2"/>
</dbReference>
<feature type="compositionally biased region" description="Basic and acidic residues" evidence="9">
    <location>
        <begin position="795"/>
        <end position="804"/>
    </location>
</feature>
<protein>
    <recommendedName>
        <fullName evidence="11">Potassium channel domain-containing protein</fullName>
    </recommendedName>
</protein>
<name>A0AAV5A7L8_9AGAM</name>
<comment type="similarity">
    <text evidence="8">Belongs to the two pore domain potassium channel (TC 1.A.1.8) family.</text>
</comment>
<dbReference type="PRINTS" id="PR01333">
    <property type="entry name" value="2POREKCHANEL"/>
</dbReference>
<feature type="transmembrane region" description="Helical" evidence="10">
    <location>
        <begin position="326"/>
        <end position="346"/>
    </location>
</feature>
<feature type="compositionally biased region" description="Basic and acidic residues" evidence="9">
    <location>
        <begin position="26"/>
        <end position="45"/>
    </location>
</feature>
<feature type="transmembrane region" description="Helical" evidence="10">
    <location>
        <begin position="898"/>
        <end position="921"/>
    </location>
</feature>
<comment type="subcellular location">
    <subcellularLocation>
        <location evidence="1">Membrane</location>
        <topology evidence="1">Multi-pass membrane protein</topology>
    </subcellularLocation>
</comment>
<comment type="caution">
    <text evidence="12">The sequence shown here is derived from an EMBL/GenBank/DDBJ whole genome shotgun (WGS) entry which is preliminary data.</text>
</comment>
<dbReference type="InterPro" id="IPR003280">
    <property type="entry name" value="2pore_dom_K_chnl"/>
</dbReference>
<evidence type="ECO:0000259" key="11">
    <source>
        <dbReference type="Pfam" id="PF07885"/>
    </source>
</evidence>
<dbReference type="GO" id="GO:0022841">
    <property type="term" value="F:potassium ion leak channel activity"/>
    <property type="evidence" value="ECO:0007669"/>
    <property type="project" value="TreeGrafter"/>
</dbReference>
<proteinExistence type="inferred from homology"/>
<sequence length="1137" mass="127827">MSLLPIIVPIVQTITEQALTNSPTNKPKELEAEEKGTSNDIEFRGRSPNFGKKDVQFRSFPTNSTWSSNISNFSTSPPEEPWFRSSLRRIWNFIFHRDDSQSIDEVVPYYRWLPILSGVTIPFSILLQIPGCTERWFVPLLPLKYVRTLDNQTVQSRQNPPILLAANIVAMIAALAANICLIIRFLEKKVKRMTIISLCLLSVHDVINVVAVTIFGIEHRFNDGFTYGQPYWLVVASTVVSLFTTVTLLWDLWKTPDFSKSGSGLTHKQRSLVVIVIVLLCWITFGGLVNSILLHLTYIDGLYFTVVSIETIGFGDIHPNSTSSRIFAIIYNSIGIITIGIAISTARETVIESFEVSYRRRLSEVATRREEFKKIKERQRTRKHVIERMLRMAGQPSYIPDAMKPGKMRLNEEGLTPAQLTSAENETLFLMNRKHHYQLRGSSPHENSFTSGGRQGVTFDRTFSLDSTVSDIVSSQMYEENYRDFKLSILREERREFAAKMGAVIFSQTEKWSYGISLYFCFVAFSSIGYGDYSPETPAGRSVFVVWALLGVGTMTILVSVLCEACSSRYKNALTGGSFQRAVKNFRKRREISPSPNFHNRVHSRTRSQSNSHSRDLSPPGLNPNSNSYFGINGISGAGASGETVNNTYTVEHAKRDLEALPGELLSHARTFHDHVYYFMSSLDGDEPIPAPLEKLLNEIAESEHMADGLRKEVLRDDGARRALFMMSYEGALKKMIETAEKAVTLLSQRDLLSKRERDSGGGGGGDNESKISKLSSGLQLDRLEEVKQQQANFDEQRYLRRSSESSGPGARSSSGIPQDPPINIFTYFDLPLSTPVSAIRATLLEYQAQEYGYRSPLLPSTETLLTRLGSFESRVTYLKYGPAPLALCKHCVYQTDFAFFAVAPTVLSYLLALILTSLLTTSYVSKKANWRTPALFVFGAMFFSEAWWVFNTLPPLRDERVKGLTHTHIFIFRNIILLLVPLIIHHLPPYSVLSPLPPFIIINRPSPNNLNLKFNFFQPSTSTTSQALPQDSNIVAALNTILNGMGSTVGALRALEWVRYAGLRKPEIRERITDYHSTLGRNAARVRDDSDMILTARQAGLGYSVPHQNEINNISESEDEDRGASHNRSSYLLGEE</sequence>
<feature type="region of interest" description="Disordered" evidence="9">
    <location>
        <begin position="592"/>
        <end position="623"/>
    </location>
</feature>
<keyword evidence="4 10" id="KW-1133">Transmembrane helix</keyword>
<dbReference type="GO" id="GO:0015271">
    <property type="term" value="F:outward rectifier potassium channel activity"/>
    <property type="evidence" value="ECO:0007669"/>
    <property type="project" value="TreeGrafter"/>
</dbReference>
<evidence type="ECO:0000256" key="4">
    <source>
        <dbReference type="ARBA" id="ARBA00022989"/>
    </source>
</evidence>
<feature type="transmembrane region" description="Helical" evidence="10">
    <location>
        <begin position="512"/>
        <end position="531"/>
    </location>
</feature>
<feature type="region of interest" description="Disordered" evidence="9">
    <location>
        <begin position="20"/>
        <end position="45"/>
    </location>
</feature>
<feature type="domain" description="Potassium channel" evidence="11">
    <location>
        <begin position="277"/>
        <end position="350"/>
    </location>
</feature>
<dbReference type="PANTHER" id="PTHR11003">
    <property type="entry name" value="POTASSIUM CHANNEL, SUBFAMILY K"/>
    <property type="match status" value="1"/>
</dbReference>
<feature type="transmembrane region" description="Helical" evidence="10">
    <location>
        <begin position="971"/>
        <end position="988"/>
    </location>
</feature>
<dbReference type="GO" id="GO:0030322">
    <property type="term" value="P:stabilization of membrane potential"/>
    <property type="evidence" value="ECO:0007669"/>
    <property type="project" value="TreeGrafter"/>
</dbReference>
<keyword evidence="3 8" id="KW-0812">Transmembrane</keyword>
<feature type="region of interest" description="Disordered" evidence="9">
    <location>
        <begin position="1115"/>
        <end position="1137"/>
    </location>
</feature>
<feature type="compositionally biased region" description="Low complexity" evidence="9">
    <location>
        <begin position="805"/>
        <end position="816"/>
    </location>
</feature>
<keyword evidence="13" id="KW-1185">Reference proteome</keyword>
<evidence type="ECO:0000256" key="5">
    <source>
        <dbReference type="ARBA" id="ARBA00023065"/>
    </source>
</evidence>
<evidence type="ECO:0000256" key="3">
    <source>
        <dbReference type="ARBA" id="ARBA00022692"/>
    </source>
</evidence>
<accession>A0AAV5A7L8</accession>
<feature type="transmembrane region" description="Helical" evidence="10">
    <location>
        <begin position="933"/>
        <end position="951"/>
    </location>
</feature>
<evidence type="ECO:0000313" key="12">
    <source>
        <dbReference type="EMBL" id="GJJ10621.1"/>
    </source>
</evidence>
<feature type="transmembrane region" description="Helical" evidence="10">
    <location>
        <begin position="195"/>
        <end position="217"/>
    </location>
</feature>
<keyword evidence="2 8" id="KW-0813">Transport</keyword>
<evidence type="ECO:0000313" key="13">
    <source>
        <dbReference type="Proteomes" id="UP001050691"/>
    </source>
</evidence>